<dbReference type="EMBL" id="JXJN01022230">
    <property type="status" value="NOT_ANNOTATED_CDS"/>
    <property type="molecule type" value="Genomic_DNA"/>
</dbReference>
<name>A0A1B0BXI3_9MUSC</name>
<dbReference type="EnsemblMetazoa" id="GPPI043490-RA">
    <property type="protein sequence ID" value="GPPI043490-PA"/>
    <property type="gene ID" value="GPPI043490"/>
</dbReference>
<dbReference type="AlphaFoldDB" id="A0A1B0BXI3"/>
<evidence type="ECO:0000313" key="1">
    <source>
        <dbReference type="EnsemblMetazoa" id="GPPI043490-PA"/>
    </source>
</evidence>
<sequence length="119" mass="14232">MIKCTELSWHWAYYLSRGGSTSFDQPTTAPDKKRSFKVLSYANRFRFLLCKILRMFGTLVLSLILRCLRTSIKYYLRQMPVLCLILFPYCEFKPNQSKCGPIYNYSHRHHYHQVFFLTS</sequence>
<dbReference type="Proteomes" id="UP000092460">
    <property type="component" value="Unassembled WGS sequence"/>
</dbReference>
<organism evidence="1 2">
    <name type="scientific">Glossina palpalis gambiensis</name>
    <dbReference type="NCBI Taxonomy" id="67801"/>
    <lineage>
        <taxon>Eukaryota</taxon>
        <taxon>Metazoa</taxon>
        <taxon>Ecdysozoa</taxon>
        <taxon>Arthropoda</taxon>
        <taxon>Hexapoda</taxon>
        <taxon>Insecta</taxon>
        <taxon>Pterygota</taxon>
        <taxon>Neoptera</taxon>
        <taxon>Endopterygota</taxon>
        <taxon>Diptera</taxon>
        <taxon>Brachycera</taxon>
        <taxon>Muscomorpha</taxon>
        <taxon>Hippoboscoidea</taxon>
        <taxon>Glossinidae</taxon>
        <taxon>Glossina</taxon>
    </lineage>
</organism>
<proteinExistence type="predicted"/>
<reference evidence="2" key="1">
    <citation type="submission" date="2015-01" db="EMBL/GenBank/DDBJ databases">
        <authorList>
            <person name="Aksoy S."/>
            <person name="Warren W."/>
            <person name="Wilson R.K."/>
        </authorList>
    </citation>
    <scope>NUCLEOTIDE SEQUENCE [LARGE SCALE GENOMIC DNA]</scope>
    <source>
        <strain evidence="2">IAEA</strain>
    </source>
</reference>
<evidence type="ECO:0000313" key="2">
    <source>
        <dbReference type="Proteomes" id="UP000092460"/>
    </source>
</evidence>
<reference evidence="1" key="2">
    <citation type="submission" date="2020-05" db="UniProtKB">
        <authorList>
            <consortium name="EnsemblMetazoa"/>
        </authorList>
    </citation>
    <scope>IDENTIFICATION</scope>
    <source>
        <strain evidence="1">IAEA</strain>
    </source>
</reference>
<dbReference type="VEuPathDB" id="VectorBase:GPPI043490"/>
<protein>
    <submittedName>
        <fullName evidence="1">Uncharacterized protein</fullName>
    </submittedName>
</protein>
<accession>A0A1B0BXI3</accession>
<keyword evidence="2" id="KW-1185">Reference proteome</keyword>